<dbReference type="EMBL" id="JABSTU010000001">
    <property type="protein sequence ID" value="KAH8042602.1"/>
    <property type="molecule type" value="Genomic_DNA"/>
</dbReference>
<evidence type="ECO:0000313" key="2">
    <source>
        <dbReference type="Proteomes" id="UP000821866"/>
    </source>
</evidence>
<name>A0A9J6F6F5_RHIMP</name>
<dbReference type="AlphaFoldDB" id="A0A9J6F6F5"/>
<sequence>MFAIHAIELVYQDVFSVWETIWAAQHVASSNFVLFIALAMVEYYRDIILENNMDFTDIIKFFNEMAERHDAKAVLQIARELVLQIQTLIDNR</sequence>
<protein>
    <submittedName>
        <fullName evidence="1">Uncharacterized protein</fullName>
    </submittedName>
</protein>
<dbReference type="VEuPathDB" id="VectorBase:LOC119167945"/>
<gene>
    <name evidence="1" type="ORF">HPB51_024823</name>
</gene>
<dbReference type="Gene3D" id="1.10.472.80">
    <property type="entry name" value="Ypt/Rab-GAP domain of gyp1p, domain 3"/>
    <property type="match status" value="1"/>
</dbReference>
<organism evidence="1 2">
    <name type="scientific">Rhipicephalus microplus</name>
    <name type="common">Cattle tick</name>
    <name type="synonym">Boophilus microplus</name>
    <dbReference type="NCBI Taxonomy" id="6941"/>
    <lineage>
        <taxon>Eukaryota</taxon>
        <taxon>Metazoa</taxon>
        <taxon>Ecdysozoa</taxon>
        <taxon>Arthropoda</taxon>
        <taxon>Chelicerata</taxon>
        <taxon>Arachnida</taxon>
        <taxon>Acari</taxon>
        <taxon>Parasitiformes</taxon>
        <taxon>Ixodida</taxon>
        <taxon>Ixodoidea</taxon>
        <taxon>Ixodidae</taxon>
        <taxon>Rhipicephalinae</taxon>
        <taxon>Rhipicephalus</taxon>
        <taxon>Boophilus</taxon>
    </lineage>
</organism>
<dbReference type="SUPFAM" id="SSF47923">
    <property type="entry name" value="Ypt/Rab-GAP domain of gyp1p"/>
    <property type="match status" value="1"/>
</dbReference>
<reference evidence="1" key="1">
    <citation type="journal article" date="2020" name="Cell">
        <title>Large-Scale Comparative Analyses of Tick Genomes Elucidate Their Genetic Diversity and Vector Capacities.</title>
        <authorList>
            <consortium name="Tick Genome and Microbiome Consortium (TIGMIC)"/>
            <person name="Jia N."/>
            <person name="Wang J."/>
            <person name="Shi W."/>
            <person name="Du L."/>
            <person name="Sun Y."/>
            <person name="Zhan W."/>
            <person name="Jiang J.F."/>
            <person name="Wang Q."/>
            <person name="Zhang B."/>
            <person name="Ji P."/>
            <person name="Bell-Sakyi L."/>
            <person name="Cui X.M."/>
            <person name="Yuan T.T."/>
            <person name="Jiang B.G."/>
            <person name="Yang W.F."/>
            <person name="Lam T.T."/>
            <person name="Chang Q.C."/>
            <person name="Ding S.J."/>
            <person name="Wang X.J."/>
            <person name="Zhu J.G."/>
            <person name="Ruan X.D."/>
            <person name="Zhao L."/>
            <person name="Wei J.T."/>
            <person name="Ye R.Z."/>
            <person name="Que T.C."/>
            <person name="Du C.H."/>
            <person name="Zhou Y.H."/>
            <person name="Cheng J.X."/>
            <person name="Dai P.F."/>
            <person name="Guo W.B."/>
            <person name="Han X.H."/>
            <person name="Huang E.J."/>
            <person name="Li L.F."/>
            <person name="Wei W."/>
            <person name="Gao Y.C."/>
            <person name="Liu J.Z."/>
            <person name="Shao H.Z."/>
            <person name="Wang X."/>
            <person name="Wang C.C."/>
            <person name="Yang T.C."/>
            <person name="Huo Q.B."/>
            <person name="Li W."/>
            <person name="Chen H.Y."/>
            <person name="Chen S.E."/>
            <person name="Zhou L.G."/>
            <person name="Ni X.B."/>
            <person name="Tian J.H."/>
            <person name="Sheng Y."/>
            <person name="Liu T."/>
            <person name="Pan Y.S."/>
            <person name="Xia L.Y."/>
            <person name="Li J."/>
            <person name="Zhao F."/>
            <person name="Cao W.C."/>
        </authorList>
    </citation>
    <scope>NUCLEOTIDE SEQUENCE</scope>
    <source>
        <strain evidence="1">Rmic-2018</strain>
    </source>
</reference>
<evidence type="ECO:0000313" key="1">
    <source>
        <dbReference type="EMBL" id="KAH8042602.1"/>
    </source>
</evidence>
<reference evidence="1" key="2">
    <citation type="submission" date="2021-09" db="EMBL/GenBank/DDBJ databases">
        <authorList>
            <person name="Jia N."/>
            <person name="Wang J."/>
            <person name="Shi W."/>
            <person name="Du L."/>
            <person name="Sun Y."/>
            <person name="Zhan W."/>
            <person name="Jiang J."/>
            <person name="Wang Q."/>
            <person name="Zhang B."/>
            <person name="Ji P."/>
            <person name="Sakyi L.B."/>
            <person name="Cui X."/>
            <person name="Yuan T."/>
            <person name="Jiang B."/>
            <person name="Yang W."/>
            <person name="Lam T.T.-Y."/>
            <person name="Chang Q."/>
            <person name="Ding S."/>
            <person name="Wang X."/>
            <person name="Zhu J."/>
            <person name="Ruan X."/>
            <person name="Zhao L."/>
            <person name="Wei J."/>
            <person name="Que T."/>
            <person name="Du C."/>
            <person name="Cheng J."/>
            <person name="Dai P."/>
            <person name="Han X."/>
            <person name="Huang E."/>
            <person name="Gao Y."/>
            <person name="Liu J."/>
            <person name="Shao H."/>
            <person name="Ye R."/>
            <person name="Li L."/>
            <person name="Wei W."/>
            <person name="Wang X."/>
            <person name="Wang C."/>
            <person name="Huo Q."/>
            <person name="Li W."/>
            <person name="Guo W."/>
            <person name="Chen H."/>
            <person name="Chen S."/>
            <person name="Zhou L."/>
            <person name="Zhou L."/>
            <person name="Ni X."/>
            <person name="Tian J."/>
            <person name="Zhou Y."/>
            <person name="Sheng Y."/>
            <person name="Liu T."/>
            <person name="Pan Y."/>
            <person name="Xia L."/>
            <person name="Li J."/>
            <person name="Zhao F."/>
            <person name="Cao W."/>
        </authorList>
    </citation>
    <scope>NUCLEOTIDE SEQUENCE</scope>
    <source>
        <strain evidence="1">Rmic-2018</strain>
        <tissue evidence="1">Larvae</tissue>
    </source>
</reference>
<keyword evidence="2" id="KW-1185">Reference proteome</keyword>
<dbReference type="Proteomes" id="UP000821866">
    <property type="component" value="Chromosome 1"/>
</dbReference>
<accession>A0A9J6F6F5</accession>
<comment type="caution">
    <text evidence="1">The sequence shown here is derived from an EMBL/GenBank/DDBJ whole genome shotgun (WGS) entry which is preliminary data.</text>
</comment>
<dbReference type="InterPro" id="IPR035969">
    <property type="entry name" value="Rab-GAP_TBC_sf"/>
</dbReference>
<proteinExistence type="predicted"/>